<evidence type="ECO:0000256" key="1">
    <source>
        <dbReference type="SAM" id="Phobius"/>
    </source>
</evidence>
<sequence>MTRRTLLTCLAIAVPTLVLAVVGITHPTTLNDASALYWRDLHIGILAVFPLLGFIPWLIVRGRNAVVSWVAGVLGFLYAAFYTGLDVLAGIGAGGLQHAGMDMAKGTVYELGDQLGLVGSVFLLAGVLVAGGFTIYTSGLRAIPGTIIIAIGALLFLTRHIFFPLGVLGQVCLAVGGVALVLARVRAERLAVR</sequence>
<protein>
    <recommendedName>
        <fullName evidence="5">DUF4386 family protein</fullName>
    </recommendedName>
</protein>
<evidence type="ECO:0000313" key="4">
    <source>
        <dbReference type="Proteomes" id="UP000294194"/>
    </source>
</evidence>
<keyword evidence="1" id="KW-0812">Transmembrane</keyword>
<organism evidence="3 4">
    <name type="scientific">Glaciihabitans arcticus</name>
    <dbReference type="NCBI Taxonomy" id="2668039"/>
    <lineage>
        <taxon>Bacteria</taxon>
        <taxon>Bacillati</taxon>
        <taxon>Actinomycetota</taxon>
        <taxon>Actinomycetes</taxon>
        <taxon>Micrococcales</taxon>
        <taxon>Microbacteriaceae</taxon>
        <taxon>Glaciihabitans</taxon>
    </lineage>
</organism>
<comment type="caution">
    <text evidence="3">The sequence shown here is derived from an EMBL/GenBank/DDBJ whole genome shotgun (WGS) entry which is preliminary data.</text>
</comment>
<keyword evidence="1" id="KW-1133">Transmembrane helix</keyword>
<keyword evidence="1" id="KW-0472">Membrane</keyword>
<proteinExistence type="predicted"/>
<feature type="transmembrane region" description="Helical" evidence="1">
    <location>
        <begin position="66"/>
        <end position="95"/>
    </location>
</feature>
<dbReference type="AlphaFoldDB" id="A0A4Q9GS63"/>
<feature type="transmembrane region" description="Helical" evidence="1">
    <location>
        <begin position="36"/>
        <end position="59"/>
    </location>
</feature>
<accession>A0A4Q9GS63</accession>
<feature type="transmembrane region" description="Helical" evidence="1">
    <location>
        <begin position="115"/>
        <end position="136"/>
    </location>
</feature>
<feature type="transmembrane region" description="Helical" evidence="1">
    <location>
        <begin position="143"/>
        <end position="161"/>
    </location>
</feature>
<feature type="signal peptide" evidence="2">
    <location>
        <begin position="1"/>
        <end position="20"/>
    </location>
</feature>
<dbReference type="EMBL" id="SISG01000001">
    <property type="protein sequence ID" value="TBN57491.1"/>
    <property type="molecule type" value="Genomic_DNA"/>
</dbReference>
<keyword evidence="4" id="KW-1185">Reference proteome</keyword>
<keyword evidence="2" id="KW-0732">Signal</keyword>
<evidence type="ECO:0000256" key="2">
    <source>
        <dbReference type="SAM" id="SignalP"/>
    </source>
</evidence>
<evidence type="ECO:0000313" key="3">
    <source>
        <dbReference type="EMBL" id="TBN57491.1"/>
    </source>
</evidence>
<feature type="transmembrane region" description="Helical" evidence="1">
    <location>
        <begin position="167"/>
        <end position="185"/>
    </location>
</feature>
<gene>
    <name evidence="3" type="ORF">EYE40_08875</name>
</gene>
<dbReference type="Proteomes" id="UP000294194">
    <property type="component" value="Unassembled WGS sequence"/>
</dbReference>
<feature type="chain" id="PRO_5020982349" description="DUF4386 family protein" evidence="2">
    <location>
        <begin position="21"/>
        <end position="193"/>
    </location>
</feature>
<dbReference type="RefSeq" id="WP_130981602.1">
    <property type="nucleotide sequence ID" value="NZ_SISG01000001.1"/>
</dbReference>
<evidence type="ECO:0008006" key="5">
    <source>
        <dbReference type="Google" id="ProtNLM"/>
    </source>
</evidence>
<reference evidence="4" key="1">
    <citation type="submission" date="2019-02" db="EMBL/GenBank/DDBJ databases">
        <title>Glaciihabitans arcticus sp. nov., a psychrotolerant bacterium isolated from polar soil.</title>
        <authorList>
            <person name="Dahal R.H."/>
        </authorList>
    </citation>
    <scope>NUCLEOTIDE SEQUENCE [LARGE SCALE GENOMIC DNA]</scope>
    <source>
        <strain evidence="4">RP-3-7</strain>
    </source>
</reference>
<name>A0A4Q9GS63_9MICO</name>